<evidence type="ECO:0000313" key="2">
    <source>
        <dbReference type="Proteomes" id="UP000250358"/>
    </source>
</evidence>
<dbReference type="AlphaFoldDB" id="A0A2X1ASX5"/>
<reference evidence="1 2" key="1">
    <citation type="submission" date="2018-06" db="EMBL/GenBank/DDBJ databases">
        <authorList>
            <consortium name="Pathogen Informatics"/>
            <person name="Doyle S."/>
        </authorList>
    </citation>
    <scope>NUCLEOTIDE SEQUENCE [LARGE SCALE GENOMIC DNA]</scope>
    <source>
        <strain evidence="1 2">NCTC11165</strain>
    </source>
</reference>
<gene>
    <name evidence="1" type="ORF">NCTC11165_03367</name>
</gene>
<proteinExistence type="predicted"/>
<dbReference type="EMBL" id="UAQM01000051">
    <property type="protein sequence ID" value="SPU47010.1"/>
    <property type="molecule type" value="Genomic_DNA"/>
</dbReference>
<name>A0A2X1ASX5_BREDI</name>
<accession>A0A2X1ASX5</accession>
<sequence length="95" mass="10347">MNPLPSIGDRVRTESTVAILREPAFELLSRIQDANPSDQVRALFLVAAVISDAIGIDGHDALNSAKRMLSTAEGPHTVHVQAIRDYADGELRRID</sequence>
<protein>
    <submittedName>
        <fullName evidence="1">Uncharacterized protein</fullName>
    </submittedName>
</protein>
<dbReference type="RefSeq" id="WP_128116630.1">
    <property type="nucleotide sequence ID" value="NZ_UAQM01000051.1"/>
</dbReference>
<organism evidence="1 2">
    <name type="scientific">Brevundimonas diminuta</name>
    <name type="common">Pseudomonas diminuta</name>
    <dbReference type="NCBI Taxonomy" id="293"/>
    <lineage>
        <taxon>Bacteria</taxon>
        <taxon>Pseudomonadati</taxon>
        <taxon>Pseudomonadota</taxon>
        <taxon>Alphaproteobacteria</taxon>
        <taxon>Caulobacterales</taxon>
        <taxon>Caulobacteraceae</taxon>
        <taxon>Brevundimonas</taxon>
    </lineage>
</organism>
<evidence type="ECO:0000313" key="1">
    <source>
        <dbReference type="EMBL" id="SPU47010.1"/>
    </source>
</evidence>
<dbReference type="Proteomes" id="UP000250358">
    <property type="component" value="Unassembled WGS sequence"/>
</dbReference>